<dbReference type="Gene3D" id="3.30.160.60">
    <property type="entry name" value="Classic Zinc Finger"/>
    <property type="match status" value="1"/>
</dbReference>
<dbReference type="WBParaSite" id="Csp11.Scaffold630.g17028.t1">
    <property type="protein sequence ID" value="Csp11.Scaffold630.g17028.t1"/>
    <property type="gene ID" value="Csp11.Scaffold630.g17028"/>
</dbReference>
<dbReference type="InterPro" id="IPR013087">
    <property type="entry name" value="Znf_C2H2_type"/>
</dbReference>
<accession>A0A1I7UL35</accession>
<proteinExistence type="predicted"/>
<feature type="compositionally biased region" description="Polar residues" evidence="2">
    <location>
        <begin position="1"/>
        <end position="17"/>
    </location>
</feature>
<feature type="region of interest" description="Disordered" evidence="2">
    <location>
        <begin position="1"/>
        <end position="23"/>
    </location>
</feature>
<protein>
    <submittedName>
        <fullName evidence="5">C2H2-type domain-containing protein</fullName>
    </submittedName>
</protein>
<keyword evidence="1" id="KW-0863">Zinc-finger</keyword>
<dbReference type="PROSITE" id="PS50157">
    <property type="entry name" value="ZINC_FINGER_C2H2_2"/>
    <property type="match status" value="1"/>
</dbReference>
<evidence type="ECO:0000313" key="5">
    <source>
        <dbReference type="WBParaSite" id="Csp11.Scaffold630.g17028.t1"/>
    </source>
</evidence>
<reference evidence="5" key="1">
    <citation type="submission" date="2016-11" db="UniProtKB">
        <authorList>
            <consortium name="WormBaseParasite"/>
        </authorList>
    </citation>
    <scope>IDENTIFICATION</scope>
</reference>
<name>A0A1I7UL35_9PELO</name>
<keyword evidence="1" id="KW-0479">Metal-binding</keyword>
<dbReference type="Proteomes" id="UP000095282">
    <property type="component" value="Unplaced"/>
</dbReference>
<sequence>MINSASSSQPTLNSILSNDGKKSRKRENEAFQCHLCGTMIKAYNFDYYKRSNHAIIHTNLQRYICPIKSCGTKTRHRSNMVVHARTAHGFIGKVDVQNCLLPHEDEELKQTVVNCFPEMEATVKNMMEREKKKNLNGFEEEEQGNESDEDCLE</sequence>
<evidence type="ECO:0000256" key="2">
    <source>
        <dbReference type="SAM" id="MobiDB-lite"/>
    </source>
</evidence>
<evidence type="ECO:0000313" key="4">
    <source>
        <dbReference type="Proteomes" id="UP000095282"/>
    </source>
</evidence>
<feature type="region of interest" description="Disordered" evidence="2">
    <location>
        <begin position="130"/>
        <end position="153"/>
    </location>
</feature>
<feature type="domain" description="C2H2-type" evidence="3">
    <location>
        <begin position="63"/>
        <end position="88"/>
    </location>
</feature>
<dbReference type="GO" id="GO:0008270">
    <property type="term" value="F:zinc ion binding"/>
    <property type="evidence" value="ECO:0007669"/>
    <property type="project" value="UniProtKB-KW"/>
</dbReference>
<evidence type="ECO:0000256" key="1">
    <source>
        <dbReference type="PROSITE-ProRule" id="PRU00042"/>
    </source>
</evidence>
<organism evidence="4 5">
    <name type="scientific">Caenorhabditis tropicalis</name>
    <dbReference type="NCBI Taxonomy" id="1561998"/>
    <lineage>
        <taxon>Eukaryota</taxon>
        <taxon>Metazoa</taxon>
        <taxon>Ecdysozoa</taxon>
        <taxon>Nematoda</taxon>
        <taxon>Chromadorea</taxon>
        <taxon>Rhabditida</taxon>
        <taxon>Rhabditina</taxon>
        <taxon>Rhabditomorpha</taxon>
        <taxon>Rhabditoidea</taxon>
        <taxon>Rhabditidae</taxon>
        <taxon>Peloderinae</taxon>
        <taxon>Caenorhabditis</taxon>
    </lineage>
</organism>
<dbReference type="SUPFAM" id="SSF57667">
    <property type="entry name" value="beta-beta-alpha zinc fingers"/>
    <property type="match status" value="1"/>
</dbReference>
<keyword evidence="4" id="KW-1185">Reference proteome</keyword>
<keyword evidence="1" id="KW-0862">Zinc</keyword>
<dbReference type="AlphaFoldDB" id="A0A1I7UL35"/>
<dbReference type="eggNOG" id="ENOG502THGJ">
    <property type="taxonomic scope" value="Eukaryota"/>
</dbReference>
<dbReference type="InterPro" id="IPR036236">
    <property type="entry name" value="Znf_C2H2_sf"/>
</dbReference>
<feature type="compositionally biased region" description="Acidic residues" evidence="2">
    <location>
        <begin position="138"/>
        <end position="153"/>
    </location>
</feature>
<evidence type="ECO:0000259" key="3">
    <source>
        <dbReference type="PROSITE" id="PS50157"/>
    </source>
</evidence>